<accession>A0ABQ5E6H8</accession>
<keyword evidence="2" id="KW-1185">Reference proteome</keyword>
<dbReference type="Proteomes" id="UP001151760">
    <property type="component" value="Unassembled WGS sequence"/>
</dbReference>
<organism evidence="1 2">
    <name type="scientific">Tanacetum coccineum</name>
    <dbReference type="NCBI Taxonomy" id="301880"/>
    <lineage>
        <taxon>Eukaryota</taxon>
        <taxon>Viridiplantae</taxon>
        <taxon>Streptophyta</taxon>
        <taxon>Embryophyta</taxon>
        <taxon>Tracheophyta</taxon>
        <taxon>Spermatophyta</taxon>
        <taxon>Magnoliopsida</taxon>
        <taxon>eudicotyledons</taxon>
        <taxon>Gunneridae</taxon>
        <taxon>Pentapetalae</taxon>
        <taxon>asterids</taxon>
        <taxon>campanulids</taxon>
        <taxon>Asterales</taxon>
        <taxon>Asteraceae</taxon>
        <taxon>Asteroideae</taxon>
        <taxon>Anthemideae</taxon>
        <taxon>Anthemidinae</taxon>
        <taxon>Tanacetum</taxon>
    </lineage>
</organism>
<evidence type="ECO:0000313" key="2">
    <source>
        <dbReference type="Proteomes" id="UP001151760"/>
    </source>
</evidence>
<dbReference type="EMBL" id="BQNB010015990">
    <property type="protein sequence ID" value="GJT46485.1"/>
    <property type="molecule type" value="Genomic_DNA"/>
</dbReference>
<gene>
    <name evidence="1" type="ORF">Tco_0955200</name>
</gene>
<reference evidence="1" key="1">
    <citation type="journal article" date="2022" name="Int. J. Mol. Sci.">
        <title>Draft Genome of Tanacetum Coccineum: Genomic Comparison of Closely Related Tanacetum-Family Plants.</title>
        <authorList>
            <person name="Yamashiro T."/>
            <person name="Shiraishi A."/>
            <person name="Nakayama K."/>
            <person name="Satake H."/>
        </authorList>
    </citation>
    <scope>NUCLEOTIDE SEQUENCE</scope>
</reference>
<protein>
    <submittedName>
        <fullName evidence="1">Uncharacterized protein</fullName>
    </submittedName>
</protein>
<sequence length="147" mass="17012">MEQAQQISLKHTSKLFPRFHLHEALMRHHGKILSLFVNVSAQTRNRKHWKPVLKLEYETTWQHTRKKWRGLKMRSSNNEKKSMIGGQRCSATLKNSTTVLLQKSASFMPDTFMQGKLTHRDKRIVKFSSVPGDGVRIFPDGVTSPDL</sequence>
<comment type="caution">
    <text evidence="1">The sequence shown here is derived from an EMBL/GenBank/DDBJ whole genome shotgun (WGS) entry which is preliminary data.</text>
</comment>
<proteinExistence type="predicted"/>
<evidence type="ECO:0000313" key="1">
    <source>
        <dbReference type="EMBL" id="GJT46485.1"/>
    </source>
</evidence>
<name>A0ABQ5E6H8_9ASTR</name>
<reference evidence="1" key="2">
    <citation type="submission" date="2022-01" db="EMBL/GenBank/DDBJ databases">
        <authorList>
            <person name="Yamashiro T."/>
            <person name="Shiraishi A."/>
            <person name="Satake H."/>
            <person name="Nakayama K."/>
        </authorList>
    </citation>
    <scope>NUCLEOTIDE SEQUENCE</scope>
</reference>